<dbReference type="PRINTS" id="PR00502">
    <property type="entry name" value="NUDIXFAMILY"/>
</dbReference>
<dbReference type="PROSITE" id="PS51462">
    <property type="entry name" value="NUDIX"/>
    <property type="match status" value="1"/>
</dbReference>
<keyword evidence="3 4" id="KW-0378">Hydrolase</keyword>
<organism evidence="7 8">
    <name type="scientific">Cellulomonas biazotea</name>
    <dbReference type="NCBI Taxonomy" id="1709"/>
    <lineage>
        <taxon>Bacteria</taxon>
        <taxon>Bacillati</taxon>
        <taxon>Actinomycetota</taxon>
        <taxon>Actinomycetes</taxon>
        <taxon>Micrococcales</taxon>
        <taxon>Cellulomonadaceae</taxon>
        <taxon>Cellulomonas</taxon>
    </lineage>
</organism>
<dbReference type="AlphaFoldDB" id="A0A402DQY3"/>
<comment type="similarity">
    <text evidence="2 4">Belongs to the Nudix hydrolase family.</text>
</comment>
<evidence type="ECO:0000256" key="2">
    <source>
        <dbReference type="ARBA" id="ARBA00005582"/>
    </source>
</evidence>
<dbReference type="InterPro" id="IPR020476">
    <property type="entry name" value="Nudix_hydrolase"/>
</dbReference>
<name>A0A402DQY3_9CELL</name>
<dbReference type="InterPro" id="IPR015797">
    <property type="entry name" value="NUDIX_hydrolase-like_dom_sf"/>
</dbReference>
<feature type="domain" description="Nudix hydrolase" evidence="6">
    <location>
        <begin position="39"/>
        <end position="167"/>
    </location>
</feature>
<proteinExistence type="inferred from homology"/>
<evidence type="ECO:0000313" key="8">
    <source>
        <dbReference type="Proteomes" id="UP000289954"/>
    </source>
</evidence>
<feature type="compositionally biased region" description="Basic and acidic residues" evidence="5">
    <location>
        <begin position="186"/>
        <end position="205"/>
    </location>
</feature>
<comment type="cofactor">
    <cofactor evidence="1">
        <name>Mg(2+)</name>
        <dbReference type="ChEBI" id="CHEBI:18420"/>
    </cofactor>
</comment>
<sequence length="205" mass="22387">MRWQTFGETTIYDSPWVRLTTVDVEVPGHGRIDHHVVRYPAPAAATVVLDPARGVLLLWRHRFITDSWGWEVPAGRVDPGETPAQAAAREVLEETGWRPGPVRPLVRYEAAHGSTDLVFHAFVADGAEHVGDPSDPSESERVEWVPLDEVRRLVTSGAVVDGLTLTALLRVLLDVPPGADPATTEGRADPRETADRAEGTELAGR</sequence>
<dbReference type="CDD" id="cd03424">
    <property type="entry name" value="NUDIX_ADPRase_Nudt5_UGPPase_Nudt14"/>
    <property type="match status" value="1"/>
</dbReference>
<dbReference type="EMBL" id="BIMR01000103">
    <property type="protein sequence ID" value="GCE76508.1"/>
    <property type="molecule type" value="Genomic_DNA"/>
</dbReference>
<dbReference type="Pfam" id="PF00293">
    <property type="entry name" value="NUDIX"/>
    <property type="match status" value="1"/>
</dbReference>
<evidence type="ECO:0000256" key="3">
    <source>
        <dbReference type="ARBA" id="ARBA00022801"/>
    </source>
</evidence>
<gene>
    <name evidence="7" type="ORF">CBZ_15640</name>
</gene>
<protein>
    <submittedName>
        <fullName evidence="7">NUDIX hydrolase</fullName>
    </submittedName>
</protein>
<evidence type="ECO:0000256" key="1">
    <source>
        <dbReference type="ARBA" id="ARBA00001946"/>
    </source>
</evidence>
<reference evidence="7 8" key="1">
    <citation type="submission" date="2019-01" db="EMBL/GenBank/DDBJ databases">
        <title>Draft genome sequence of Cellulomonas takizawaensis strain TKZ-21.</title>
        <authorList>
            <person name="Yamamura H."/>
            <person name="Hayashi T."/>
            <person name="Hamada M."/>
            <person name="Serisawa Y."/>
            <person name="Matsuyama K."/>
            <person name="Nakagawa Y."/>
            <person name="Otoguro M."/>
            <person name="Yanagida F."/>
            <person name="Hayakawa M."/>
        </authorList>
    </citation>
    <scope>NUCLEOTIDE SEQUENCE [LARGE SCALE GENOMIC DNA]</scope>
    <source>
        <strain evidence="7 8">NBRC12680</strain>
    </source>
</reference>
<dbReference type="InterPro" id="IPR000086">
    <property type="entry name" value="NUDIX_hydrolase_dom"/>
</dbReference>
<dbReference type="OrthoDB" id="177518at2"/>
<dbReference type="Proteomes" id="UP000289954">
    <property type="component" value="Unassembled WGS sequence"/>
</dbReference>
<dbReference type="PROSITE" id="PS00893">
    <property type="entry name" value="NUDIX_BOX"/>
    <property type="match status" value="1"/>
</dbReference>
<evidence type="ECO:0000256" key="5">
    <source>
        <dbReference type="SAM" id="MobiDB-lite"/>
    </source>
</evidence>
<feature type="region of interest" description="Disordered" evidence="5">
    <location>
        <begin position="176"/>
        <end position="205"/>
    </location>
</feature>
<keyword evidence="8" id="KW-1185">Reference proteome</keyword>
<evidence type="ECO:0000256" key="4">
    <source>
        <dbReference type="RuleBase" id="RU003476"/>
    </source>
</evidence>
<dbReference type="GO" id="GO:0016787">
    <property type="term" value="F:hydrolase activity"/>
    <property type="evidence" value="ECO:0007669"/>
    <property type="project" value="UniProtKB-KW"/>
</dbReference>
<dbReference type="PANTHER" id="PTHR43046">
    <property type="entry name" value="GDP-MANNOSE MANNOSYL HYDROLASE"/>
    <property type="match status" value="1"/>
</dbReference>
<comment type="caution">
    <text evidence="7">The sequence shown here is derived from an EMBL/GenBank/DDBJ whole genome shotgun (WGS) entry which is preliminary data.</text>
</comment>
<dbReference type="InterPro" id="IPR020084">
    <property type="entry name" value="NUDIX_hydrolase_CS"/>
</dbReference>
<dbReference type="PANTHER" id="PTHR43046:SF14">
    <property type="entry name" value="MUTT_NUDIX FAMILY PROTEIN"/>
    <property type="match status" value="1"/>
</dbReference>
<accession>A0A402DQY3</accession>
<dbReference type="RefSeq" id="WP_130781104.1">
    <property type="nucleotide sequence ID" value="NZ_BIMR01000103.1"/>
</dbReference>
<evidence type="ECO:0000313" key="7">
    <source>
        <dbReference type="EMBL" id="GCE76508.1"/>
    </source>
</evidence>
<dbReference type="Gene3D" id="3.90.79.10">
    <property type="entry name" value="Nucleoside Triphosphate Pyrophosphohydrolase"/>
    <property type="match status" value="1"/>
</dbReference>
<evidence type="ECO:0000259" key="6">
    <source>
        <dbReference type="PROSITE" id="PS51462"/>
    </source>
</evidence>
<dbReference type="SUPFAM" id="SSF55811">
    <property type="entry name" value="Nudix"/>
    <property type="match status" value="1"/>
</dbReference>